<comment type="caution">
    <text evidence="2">The sequence shown here is derived from an EMBL/GenBank/DDBJ whole genome shotgun (WGS) entry which is preliminary data.</text>
</comment>
<proteinExistence type="predicted"/>
<dbReference type="InterPro" id="IPR036291">
    <property type="entry name" value="NAD(P)-bd_dom_sf"/>
</dbReference>
<dbReference type="Gene3D" id="3.40.50.720">
    <property type="entry name" value="NAD(P)-binding Rossmann-like Domain"/>
    <property type="match status" value="1"/>
</dbReference>
<dbReference type="SUPFAM" id="SSF51735">
    <property type="entry name" value="NAD(P)-binding Rossmann-fold domains"/>
    <property type="match status" value="1"/>
</dbReference>
<sequence length="344" mass="38387">MSRWVRIFTLLLYPSRGNQGGIIVQTILVTGSLGLIGSTLVKILGDLNYNIIAMDIREDNINGNILNYNILKKLIDNCTGVIHLAAISRVIWGEDNPELCKKVNVEGTRNIVNACIESTKKPWLIYASSREVYGQQDIFPVNEDCIFQPHNQYAKSKIDAENIVTEARAVGLKSSILRFSNVYGGMSDYSERVIPAFCWNAINNQALEVNGKDSLLDFTFVDDVARGIAEVVNVLSSNNESLPAIHFTTGKATSLFELANLIIKLAKSSSDIKLKPKNSIYPSKFYGDYSRAKSLLNWQPINDIKSGLIDYIERLKAEKAKIYTLNMVDINENIESNTRLSAKI</sequence>
<name>A0A429XGP4_9RICK</name>
<feature type="domain" description="NAD-dependent epimerase/dehydratase" evidence="1">
    <location>
        <begin position="27"/>
        <end position="233"/>
    </location>
</feature>
<organism evidence="2 3">
    <name type="scientific">Candidatus Aquarickettsia rohweri</name>
    <dbReference type="NCBI Taxonomy" id="2602574"/>
    <lineage>
        <taxon>Bacteria</taxon>
        <taxon>Pseudomonadati</taxon>
        <taxon>Pseudomonadota</taxon>
        <taxon>Alphaproteobacteria</taxon>
        <taxon>Rickettsiales</taxon>
        <taxon>Candidatus Midichloriaceae</taxon>
        <taxon>Candidatus Aquarickettsia</taxon>
    </lineage>
</organism>
<dbReference type="PANTHER" id="PTHR43245">
    <property type="entry name" value="BIFUNCTIONAL POLYMYXIN RESISTANCE PROTEIN ARNA"/>
    <property type="match status" value="1"/>
</dbReference>
<dbReference type="InterPro" id="IPR001509">
    <property type="entry name" value="Epimerase_deHydtase"/>
</dbReference>
<gene>
    <name evidence="2" type="ORF">EIC27_05465</name>
</gene>
<reference evidence="3" key="1">
    <citation type="submission" date="2018-11" db="EMBL/GenBank/DDBJ databases">
        <title>Phylogenetic, genomic, and biogeographic characterization of a novel and ubiquitous marine invertebrate-associated Rickettsiales parasite, Candidatus Marinoinvertebrata rohwerii, gen. nov., sp. nov.</title>
        <authorList>
            <person name="Klinges J.G."/>
            <person name="Rosales S.M."/>
            <person name="Mcminds R."/>
            <person name="Shaver E.C."/>
            <person name="Shantz A."/>
            <person name="Peters E.C."/>
            <person name="Burkepile D.E."/>
            <person name="Silliman B.R."/>
            <person name="Vega Thurber R.L."/>
        </authorList>
    </citation>
    <scope>NUCLEOTIDE SEQUENCE [LARGE SCALE GENOMIC DNA]</scope>
    <source>
        <strain evidence="3">a_cerv_44</strain>
    </source>
</reference>
<dbReference type="EMBL" id="RXFM01000081">
    <property type="protein sequence ID" value="RST63404.1"/>
    <property type="molecule type" value="Genomic_DNA"/>
</dbReference>
<protein>
    <submittedName>
        <fullName evidence="2">NAD(P)-dependent oxidoreductase</fullName>
    </submittedName>
</protein>
<dbReference type="AlphaFoldDB" id="A0A429XGP4"/>
<keyword evidence="3" id="KW-1185">Reference proteome</keyword>
<dbReference type="Pfam" id="PF01370">
    <property type="entry name" value="Epimerase"/>
    <property type="match status" value="1"/>
</dbReference>
<evidence type="ECO:0000313" key="3">
    <source>
        <dbReference type="Proteomes" id="UP000279470"/>
    </source>
</evidence>
<accession>A0A429XGP4</accession>
<dbReference type="Proteomes" id="UP000279470">
    <property type="component" value="Unassembled WGS sequence"/>
</dbReference>
<dbReference type="InterPro" id="IPR050177">
    <property type="entry name" value="Lipid_A_modif_metabolic_enz"/>
</dbReference>
<dbReference type="OrthoDB" id="9801785at2"/>
<evidence type="ECO:0000313" key="2">
    <source>
        <dbReference type="EMBL" id="RST63404.1"/>
    </source>
</evidence>
<evidence type="ECO:0000259" key="1">
    <source>
        <dbReference type="Pfam" id="PF01370"/>
    </source>
</evidence>